<feature type="transmembrane region" description="Helical" evidence="8">
    <location>
        <begin position="116"/>
        <end position="140"/>
    </location>
</feature>
<evidence type="ECO:0000313" key="11">
    <source>
        <dbReference type="Proteomes" id="UP001555826"/>
    </source>
</evidence>
<dbReference type="InterPro" id="IPR035906">
    <property type="entry name" value="MetI-like_sf"/>
</dbReference>
<evidence type="ECO:0000256" key="8">
    <source>
        <dbReference type="RuleBase" id="RU363032"/>
    </source>
</evidence>
<keyword evidence="6 8" id="KW-1133">Transmembrane helix</keyword>
<evidence type="ECO:0000256" key="2">
    <source>
        <dbReference type="ARBA" id="ARBA00007069"/>
    </source>
</evidence>
<evidence type="ECO:0000313" key="10">
    <source>
        <dbReference type="EMBL" id="MEW9263575.1"/>
    </source>
</evidence>
<dbReference type="PANTHER" id="PTHR43848">
    <property type="entry name" value="PUTRESCINE TRANSPORT SYSTEM PERMEASE PROTEIN POTI"/>
    <property type="match status" value="1"/>
</dbReference>
<keyword evidence="3 8" id="KW-0813">Transport</keyword>
<comment type="subcellular location">
    <subcellularLocation>
        <location evidence="1 8">Cell membrane</location>
        <topology evidence="1 8">Multi-pass membrane protein</topology>
    </subcellularLocation>
</comment>
<keyword evidence="11" id="KW-1185">Reference proteome</keyword>
<protein>
    <submittedName>
        <fullName evidence="10">ABC transporter permease</fullName>
    </submittedName>
</protein>
<evidence type="ECO:0000256" key="3">
    <source>
        <dbReference type="ARBA" id="ARBA00022448"/>
    </source>
</evidence>
<comment type="similarity">
    <text evidence="2">Belongs to the binding-protein-dependent transport system permease family. CysTW subfamily.</text>
</comment>
<feature type="transmembrane region" description="Helical" evidence="8">
    <location>
        <begin position="256"/>
        <end position="277"/>
    </location>
</feature>
<dbReference type="PROSITE" id="PS50928">
    <property type="entry name" value="ABC_TM1"/>
    <property type="match status" value="1"/>
</dbReference>
<dbReference type="SUPFAM" id="SSF161098">
    <property type="entry name" value="MetI-like"/>
    <property type="match status" value="1"/>
</dbReference>
<keyword evidence="7 8" id="KW-0472">Membrane</keyword>
<dbReference type="CDD" id="cd06261">
    <property type="entry name" value="TM_PBP2"/>
    <property type="match status" value="1"/>
</dbReference>
<dbReference type="Proteomes" id="UP001555826">
    <property type="component" value="Unassembled WGS sequence"/>
</dbReference>
<organism evidence="10 11">
    <name type="scientific">Kineococcus endophyticus</name>
    <dbReference type="NCBI Taxonomy" id="1181883"/>
    <lineage>
        <taxon>Bacteria</taxon>
        <taxon>Bacillati</taxon>
        <taxon>Actinomycetota</taxon>
        <taxon>Actinomycetes</taxon>
        <taxon>Kineosporiales</taxon>
        <taxon>Kineosporiaceae</taxon>
        <taxon>Kineococcus</taxon>
    </lineage>
</organism>
<dbReference type="RefSeq" id="WP_367636182.1">
    <property type="nucleotide sequence ID" value="NZ_JBFNQN010000002.1"/>
</dbReference>
<dbReference type="EMBL" id="JBFNQN010000002">
    <property type="protein sequence ID" value="MEW9263575.1"/>
    <property type="molecule type" value="Genomic_DNA"/>
</dbReference>
<proteinExistence type="inferred from homology"/>
<keyword evidence="4" id="KW-1003">Cell membrane</keyword>
<feature type="transmembrane region" description="Helical" evidence="8">
    <location>
        <begin position="152"/>
        <end position="172"/>
    </location>
</feature>
<accession>A0ABV3P1Y0</accession>
<feature type="domain" description="ABC transmembrane type-1" evidence="9">
    <location>
        <begin position="78"/>
        <end position="274"/>
    </location>
</feature>
<keyword evidence="5 8" id="KW-0812">Transmembrane</keyword>
<evidence type="ECO:0000256" key="1">
    <source>
        <dbReference type="ARBA" id="ARBA00004651"/>
    </source>
</evidence>
<dbReference type="InterPro" id="IPR000515">
    <property type="entry name" value="MetI-like"/>
</dbReference>
<evidence type="ECO:0000256" key="5">
    <source>
        <dbReference type="ARBA" id="ARBA00022692"/>
    </source>
</evidence>
<name>A0ABV3P1Y0_9ACTN</name>
<evidence type="ECO:0000256" key="6">
    <source>
        <dbReference type="ARBA" id="ARBA00022989"/>
    </source>
</evidence>
<evidence type="ECO:0000256" key="7">
    <source>
        <dbReference type="ARBA" id="ARBA00023136"/>
    </source>
</evidence>
<dbReference type="Gene3D" id="1.10.3720.10">
    <property type="entry name" value="MetI-like"/>
    <property type="match status" value="1"/>
</dbReference>
<gene>
    <name evidence="10" type="ORF">AB1207_02325</name>
</gene>
<dbReference type="InterPro" id="IPR051789">
    <property type="entry name" value="Bact_Polyamine_Transport"/>
</dbReference>
<feature type="transmembrane region" description="Helical" evidence="8">
    <location>
        <begin position="23"/>
        <end position="48"/>
    </location>
</feature>
<evidence type="ECO:0000256" key="4">
    <source>
        <dbReference type="ARBA" id="ARBA00022475"/>
    </source>
</evidence>
<sequence>MIDERPPTVVRSRPARRRSRSDALLGVWGVLVLAFLFLPIAVIVVYSFNSGRLLTSWGGAGFEAYTAGLSRPVIRAAVATSLQSAAGAALLSAVIGSLAGLALARVRGRWAGALTLLLGLTLVTPEIVDAISLLGWFVSLDTEAGLPLFGNGIARLVIAHSVLSTAVVTFIVRARVAGLDSRLEEAAADLYATPWRRFRDITLPLAAPGVLAGGLMAFTLSLDNTIVASFVSLPGASPWPVYVFSALRAGLRPEIAAVSTLMLLLTLVALGVVALVLRRSGDSASDIARTMAGG</sequence>
<feature type="transmembrane region" description="Helical" evidence="8">
    <location>
        <begin position="201"/>
        <end position="220"/>
    </location>
</feature>
<reference evidence="10 11" key="1">
    <citation type="submission" date="2024-07" db="EMBL/GenBank/DDBJ databases">
        <authorList>
            <person name="Thanompreechachai J."/>
            <person name="Duangmal K."/>
        </authorList>
    </citation>
    <scope>NUCLEOTIDE SEQUENCE [LARGE SCALE GENOMIC DNA]</scope>
    <source>
        <strain evidence="10 11">KCTC 19886</strain>
    </source>
</reference>
<feature type="transmembrane region" description="Helical" evidence="8">
    <location>
        <begin position="85"/>
        <end position="104"/>
    </location>
</feature>
<dbReference type="PANTHER" id="PTHR43848:SF2">
    <property type="entry name" value="PUTRESCINE TRANSPORT SYSTEM PERMEASE PROTEIN POTI"/>
    <property type="match status" value="1"/>
</dbReference>
<evidence type="ECO:0000259" key="9">
    <source>
        <dbReference type="PROSITE" id="PS50928"/>
    </source>
</evidence>
<comment type="caution">
    <text evidence="10">The sequence shown here is derived from an EMBL/GenBank/DDBJ whole genome shotgun (WGS) entry which is preliminary data.</text>
</comment>
<dbReference type="Pfam" id="PF00528">
    <property type="entry name" value="BPD_transp_1"/>
    <property type="match status" value="1"/>
</dbReference>